<comment type="caution">
    <text evidence="3">The sequence shown here is derived from an EMBL/GenBank/DDBJ whole genome shotgun (WGS) entry which is preliminary data.</text>
</comment>
<organism evidence="3 4">
    <name type="scientific">Aspergillus granulosus</name>
    <dbReference type="NCBI Taxonomy" id="176169"/>
    <lineage>
        <taxon>Eukaryota</taxon>
        <taxon>Fungi</taxon>
        <taxon>Dikarya</taxon>
        <taxon>Ascomycota</taxon>
        <taxon>Pezizomycotina</taxon>
        <taxon>Eurotiomycetes</taxon>
        <taxon>Eurotiomycetidae</taxon>
        <taxon>Eurotiales</taxon>
        <taxon>Aspergillaceae</taxon>
        <taxon>Aspergillus</taxon>
        <taxon>Aspergillus subgen. Nidulantes</taxon>
    </lineage>
</organism>
<dbReference type="EMBL" id="JBFXLT010000004">
    <property type="protein sequence ID" value="KAL2821567.1"/>
    <property type="molecule type" value="Genomic_DNA"/>
</dbReference>
<proteinExistence type="predicted"/>
<dbReference type="PANTHER" id="PTHR13379">
    <property type="entry name" value="UNCHARACTERIZED DUF1308"/>
    <property type="match status" value="1"/>
</dbReference>
<sequence length="581" mass="65217">MRGGSQDDHTQCSIPADSIPSNPDAKSKASQDPHAIPEPTLNPRKSLAESLLTRCNTLLTELDAFKALLSQTQRNPQIVEVRSLRSNILAELKTLEKISGQLDAAIAVTEGVRRRIRVREQQGGNSDGVGDGQYQNELIDAEEAEIKLMHTLRSSNLPFYEAVWTIAKRTCTGLVAFGKRFYWDGEQREGSANKNKDKRKSVFVDIVADDGEEWVKVSTISETRLLFEMAKKGWEGDSEDEDEDREKRTVLQNHSHGSGSDYDDEDEDDDDEIELIKLASDMRKAASLVRVNYKQPRLRFVIPKVEEGQTPEIDDLLKAIRGYGVIVNCGEDVSSSEASGDPRACTVSIEEEVRNLLPNRFKRFTSTVNIDCTLLLAIISDLSHYQSISPSPRHHKAINRQIEIERERPLLPTELWPAMESRELICTSEAAKRMREIVDIIGTETERTRMAILMGDNSFSGLKSASLTEELQKLSDYQVPVHLNLPIKTVDAQVAIDLGKQQGKLPPVAQRVEEILSDINTSVFMYGWVSQLMTISSNRTVVKQIETTIEMQRDVEDLEGPLVWVCDTARSLIGKEKGRKN</sequence>
<feature type="region of interest" description="Disordered" evidence="1">
    <location>
        <begin position="1"/>
        <end position="43"/>
    </location>
</feature>
<dbReference type="Proteomes" id="UP001610334">
    <property type="component" value="Unassembled WGS sequence"/>
</dbReference>
<feature type="domain" description="DUF1308" evidence="2">
    <location>
        <begin position="368"/>
        <end position="454"/>
    </location>
</feature>
<evidence type="ECO:0000313" key="3">
    <source>
        <dbReference type="EMBL" id="KAL2821567.1"/>
    </source>
</evidence>
<protein>
    <recommendedName>
        <fullName evidence="2">DUF1308 domain-containing protein</fullName>
    </recommendedName>
</protein>
<gene>
    <name evidence="3" type="ORF">BJX63DRAFT_219235</name>
</gene>
<reference evidence="3 4" key="1">
    <citation type="submission" date="2024-07" db="EMBL/GenBank/DDBJ databases">
        <title>Section-level genome sequencing and comparative genomics of Aspergillus sections Usti and Cavernicolus.</title>
        <authorList>
            <consortium name="Lawrence Berkeley National Laboratory"/>
            <person name="Nybo J.L."/>
            <person name="Vesth T.C."/>
            <person name="Theobald S."/>
            <person name="Frisvad J.C."/>
            <person name="Larsen T.O."/>
            <person name="Kjaerboelling I."/>
            <person name="Rothschild-Mancinelli K."/>
            <person name="Lyhne E.K."/>
            <person name="Kogle M.E."/>
            <person name="Barry K."/>
            <person name="Clum A."/>
            <person name="Na H."/>
            <person name="Ledsgaard L."/>
            <person name="Lin J."/>
            <person name="Lipzen A."/>
            <person name="Kuo A."/>
            <person name="Riley R."/>
            <person name="Mondo S."/>
            <person name="Labutti K."/>
            <person name="Haridas S."/>
            <person name="Pangalinan J."/>
            <person name="Salamov A.A."/>
            <person name="Simmons B.A."/>
            <person name="Magnuson J.K."/>
            <person name="Chen J."/>
            <person name="Drula E."/>
            <person name="Henrissat B."/>
            <person name="Wiebenga A."/>
            <person name="Lubbers R.J."/>
            <person name="Gomes A.C."/>
            <person name="Makela M.R."/>
            <person name="Stajich J."/>
            <person name="Grigoriev I.V."/>
            <person name="Mortensen U.H."/>
            <person name="De Vries R.P."/>
            <person name="Baker S.E."/>
            <person name="Andersen M.R."/>
        </authorList>
    </citation>
    <scope>NUCLEOTIDE SEQUENCE [LARGE SCALE GENOMIC DNA]</scope>
    <source>
        <strain evidence="3 4">CBS 588.65</strain>
    </source>
</reference>
<name>A0ABR4I1R0_9EURO</name>
<evidence type="ECO:0000313" key="4">
    <source>
        <dbReference type="Proteomes" id="UP001610334"/>
    </source>
</evidence>
<feature type="region of interest" description="Disordered" evidence="1">
    <location>
        <begin position="236"/>
        <end position="269"/>
    </location>
</feature>
<accession>A0ABR4I1R0</accession>
<evidence type="ECO:0000259" key="2">
    <source>
        <dbReference type="Pfam" id="PF07000"/>
    </source>
</evidence>
<dbReference type="InterPro" id="IPR010733">
    <property type="entry name" value="DUF1308"/>
</dbReference>
<keyword evidence="4" id="KW-1185">Reference proteome</keyword>
<dbReference type="PANTHER" id="PTHR13379:SF0">
    <property type="entry name" value="UPF0415 PROTEIN C7ORF25"/>
    <property type="match status" value="1"/>
</dbReference>
<feature type="compositionally biased region" description="Basic and acidic residues" evidence="1">
    <location>
        <begin position="1"/>
        <end position="10"/>
    </location>
</feature>
<dbReference type="Pfam" id="PF07000">
    <property type="entry name" value="DUF1308"/>
    <property type="match status" value="1"/>
</dbReference>
<evidence type="ECO:0000256" key="1">
    <source>
        <dbReference type="SAM" id="MobiDB-lite"/>
    </source>
</evidence>